<dbReference type="Proteomes" id="UP000048984">
    <property type="component" value="Unassembled WGS sequence"/>
</dbReference>
<dbReference type="STRING" id="665126.ABB55_27620"/>
<dbReference type="RefSeq" id="WP_054361705.1">
    <property type="nucleotide sequence ID" value="NZ_LJYW01000001.1"/>
</dbReference>
<accession>A0A0N8GFX5</accession>
<evidence type="ECO:0000313" key="1">
    <source>
        <dbReference type="EMBL" id="KPL55537.1"/>
    </source>
</evidence>
<reference evidence="1 2" key="2">
    <citation type="submission" date="2015-10" db="EMBL/GenBank/DDBJ databases">
        <title>Draft Genome Sequence of Prosthecomicrobium hirschii ATCC 27832.</title>
        <authorList>
            <person name="Daniel J."/>
            <person name="Givan S.A."/>
            <person name="Brun Y.V."/>
            <person name="Brown P.J."/>
        </authorList>
    </citation>
    <scope>NUCLEOTIDE SEQUENCE [LARGE SCALE GENOMIC DNA]</scope>
    <source>
        <strain evidence="1 2">16</strain>
    </source>
</reference>
<protein>
    <submittedName>
        <fullName evidence="1">Uncharacterized protein</fullName>
    </submittedName>
</protein>
<reference evidence="1 2" key="1">
    <citation type="submission" date="2015-09" db="EMBL/GenBank/DDBJ databases">
        <authorList>
            <consortium name="Swine Surveillance"/>
        </authorList>
    </citation>
    <scope>NUCLEOTIDE SEQUENCE [LARGE SCALE GENOMIC DNA]</scope>
    <source>
        <strain evidence="1 2">16</strain>
    </source>
</reference>
<evidence type="ECO:0000313" key="2">
    <source>
        <dbReference type="Proteomes" id="UP000048984"/>
    </source>
</evidence>
<dbReference type="AlphaFoldDB" id="A0A0N8GFX5"/>
<comment type="caution">
    <text evidence="1">The sequence shown here is derived from an EMBL/GenBank/DDBJ whole genome shotgun (WGS) entry which is preliminary data.</text>
</comment>
<dbReference type="EMBL" id="LJYW01000001">
    <property type="protein sequence ID" value="KPL55537.1"/>
    <property type="molecule type" value="Genomic_DNA"/>
</dbReference>
<organism evidence="1 2">
    <name type="scientific">Prosthecodimorpha hirschii</name>
    <dbReference type="NCBI Taxonomy" id="665126"/>
    <lineage>
        <taxon>Bacteria</taxon>
        <taxon>Pseudomonadati</taxon>
        <taxon>Pseudomonadota</taxon>
        <taxon>Alphaproteobacteria</taxon>
        <taxon>Hyphomicrobiales</taxon>
        <taxon>Ancalomicrobiaceae</taxon>
        <taxon>Prosthecodimorpha</taxon>
    </lineage>
</organism>
<gene>
    <name evidence="1" type="ORF">ABB55_27620</name>
</gene>
<name>A0A0N8GFX5_9HYPH</name>
<proteinExistence type="predicted"/>
<keyword evidence="2" id="KW-1185">Reference proteome</keyword>
<sequence>MTQSEFIERFVAHMIAEAGETFPDGTSVAEYARETAQTYWDDEDQRSEGPEECADCDMSYWEASA</sequence>